<proteinExistence type="predicted"/>
<reference evidence="1 2" key="1">
    <citation type="submission" date="2019-12" db="EMBL/GenBank/DDBJ databases">
        <authorList>
            <person name="Alioto T."/>
            <person name="Alioto T."/>
            <person name="Gomez Garrido J."/>
        </authorList>
    </citation>
    <scope>NUCLEOTIDE SEQUENCE [LARGE SCALE GENOMIC DNA]</scope>
</reference>
<protein>
    <submittedName>
        <fullName evidence="1">Uncharacterized protein</fullName>
    </submittedName>
</protein>
<feature type="non-terminal residue" evidence="1">
    <location>
        <position position="1"/>
    </location>
</feature>
<evidence type="ECO:0000313" key="2">
    <source>
        <dbReference type="Proteomes" id="UP000594638"/>
    </source>
</evidence>
<gene>
    <name evidence="1" type="ORF">OLEA9_A112330</name>
</gene>
<dbReference type="AlphaFoldDB" id="A0A8S0PZT0"/>
<name>A0A8S0PZT0_OLEEU</name>
<comment type="caution">
    <text evidence="1">The sequence shown here is derived from an EMBL/GenBank/DDBJ whole genome shotgun (WGS) entry which is preliminary data.</text>
</comment>
<dbReference type="EMBL" id="CACTIH010000236">
    <property type="protein sequence ID" value="CAA2957718.1"/>
    <property type="molecule type" value="Genomic_DNA"/>
</dbReference>
<dbReference type="Gramene" id="OE9A112330T1">
    <property type="protein sequence ID" value="OE9A112330C1"/>
    <property type="gene ID" value="OE9A112330"/>
</dbReference>
<dbReference type="Proteomes" id="UP000594638">
    <property type="component" value="Unassembled WGS sequence"/>
</dbReference>
<accession>A0A8S0PZT0</accession>
<sequence>PHNEQPQAQNCPIANNVPPPPLDFTQHLTQITATLDQITRRLDVLEGHFPPVPYRPPHRRIHPRM</sequence>
<organism evidence="1 2">
    <name type="scientific">Olea europaea subsp. europaea</name>
    <dbReference type="NCBI Taxonomy" id="158383"/>
    <lineage>
        <taxon>Eukaryota</taxon>
        <taxon>Viridiplantae</taxon>
        <taxon>Streptophyta</taxon>
        <taxon>Embryophyta</taxon>
        <taxon>Tracheophyta</taxon>
        <taxon>Spermatophyta</taxon>
        <taxon>Magnoliopsida</taxon>
        <taxon>eudicotyledons</taxon>
        <taxon>Gunneridae</taxon>
        <taxon>Pentapetalae</taxon>
        <taxon>asterids</taxon>
        <taxon>lamiids</taxon>
        <taxon>Lamiales</taxon>
        <taxon>Oleaceae</taxon>
        <taxon>Oleeae</taxon>
        <taxon>Olea</taxon>
    </lineage>
</organism>
<keyword evidence="2" id="KW-1185">Reference proteome</keyword>
<evidence type="ECO:0000313" key="1">
    <source>
        <dbReference type="EMBL" id="CAA2957718.1"/>
    </source>
</evidence>